<dbReference type="PANTHER" id="PTHR43790">
    <property type="entry name" value="CARBOHYDRATE TRANSPORT ATP-BINDING PROTEIN MG119-RELATED"/>
    <property type="match status" value="1"/>
</dbReference>
<comment type="similarity">
    <text evidence="1">Belongs to the ABC transporter superfamily.</text>
</comment>
<proteinExistence type="inferred from homology"/>
<dbReference type="PROSITE" id="PS00211">
    <property type="entry name" value="ABC_TRANSPORTER_1"/>
    <property type="match status" value="1"/>
</dbReference>
<gene>
    <name evidence="8" type="ORF">E0E05_11430</name>
</gene>
<dbReference type="CDD" id="cd03216">
    <property type="entry name" value="ABC_Carb_Monos_I"/>
    <property type="match status" value="1"/>
</dbReference>
<accession>A0A4P6V2L8</accession>
<keyword evidence="5" id="KW-0547">Nucleotide-binding</keyword>
<dbReference type="GO" id="GO:0016887">
    <property type="term" value="F:ATP hydrolysis activity"/>
    <property type="evidence" value="ECO:0007669"/>
    <property type="project" value="InterPro"/>
</dbReference>
<evidence type="ECO:0000313" key="8">
    <source>
        <dbReference type="EMBL" id="QBK31153.1"/>
    </source>
</evidence>
<dbReference type="PANTHER" id="PTHR43790:SF9">
    <property type="entry name" value="GALACTOFURANOSE TRANSPORTER ATP-BINDING PROTEIN YTFR"/>
    <property type="match status" value="1"/>
</dbReference>
<dbReference type="PROSITE" id="PS50893">
    <property type="entry name" value="ABC_TRANSPORTER_2"/>
    <property type="match status" value="2"/>
</dbReference>
<keyword evidence="9" id="KW-1185">Reference proteome</keyword>
<dbReference type="KEGG" id="rpod:E0E05_11430"/>
<dbReference type="InterPro" id="IPR003593">
    <property type="entry name" value="AAA+_ATPase"/>
</dbReference>
<name>A0A4P6V2L8_9HYPH</name>
<evidence type="ECO:0000256" key="2">
    <source>
        <dbReference type="ARBA" id="ARBA00022448"/>
    </source>
</evidence>
<evidence type="ECO:0000256" key="4">
    <source>
        <dbReference type="ARBA" id="ARBA00022737"/>
    </source>
</evidence>
<reference evidence="8 9" key="1">
    <citation type="journal article" date="2017" name="Int. J. Syst. Evol. Microbiol.">
        <title>Roseitalea porphyridii gen. nov., sp. nov., isolated from a red alga, and reclassification of Hoeflea suaedae Chung et al. 2013 as Pseudohoeflea suaedae gen. nov., comb. nov.</title>
        <authorList>
            <person name="Hyeon J.W."/>
            <person name="Jeong S.E."/>
            <person name="Baek K."/>
            <person name="Jeon C.O."/>
        </authorList>
    </citation>
    <scope>NUCLEOTIDE SEQUENCE [LARGE SCALE GENOMIC DNA]</scope>
    <source>
        <strain evidence="8 9">MA7-20</strain>
    </source>
</reference>
<dbReference type="EMBL" id="CP036532">
    <property type="protein sequence ID" value="QBK31153.1"/>
    <property type="molecule type" value="Genomic_DNA"/>
</dbReference>
<dbReference type="InterPro" id="IPR017871">
    <property type="entry name" value="ABC_transporter-like_CS"/>
</dbReference>
<evidence type="ECO:0000313" key="9">
    <source>
        <dbReference type="Proteomes" id="UP000293719"/>
    </source>
</evidence>
<organism evidence="8 9">
    <name type="scientific">Roseitalea porphyridii</name>
    <dbReference type="NCBI Taxonomy" id="1852022"/>
    <lineage>
        <taxon>Bacteria</taxon>
        <taxon>Pseudomonadati</taxon>
        <taxon>Pseudomonadota</taxon>
        <taxon>Alphaproteobacteria</taxon>
        <taxon>Hyphomicrobiales</taxon>
        <taxon>Ahrensiaceae</taxon>
        <taxon>Roseitalea</taxon>
    </lineage>
</organism>
<dbReference type="Gene3D" id="3.40.50.300">
    <property type="entry name" value="P-loop containing nucleotide triphosphate hydrolases"/>
    <property type="match status" value="2"/>
</dbReference>
<evidence type="ECO:0000256" key="3">
    <source>
        <dbReference type="ARBA" id="ARBA00022597"/>
    </source>
</evidence>
<evidence type="ECO:0000256" key="5">
    <source>
        <dbReference type="ARBA" id="ARBA00022741"/>
    </source>
</evidence>
<keyword evidence="6 8" id="KW-0067">ATP-binding</keyword>
<evidence type="ECO:0000259" key="7">
    <source>
        <dbReference type="PROSITE" id="PS50893"/>
    </source>
</evidence>
<dbReference type="InterPro" id="IPR050107">
    <property type="entry name" value="ABC_carbohydrate_import_ATPase"/>
</dbReference>
<protein>
    <submittedName>
        <fullName evidence="8">ABC transporter ATP-binding protein</fullName>
    </submittedName>
</protein>
<dbReference type="Proteomes" id="UP000293719">
    <property type="component" value="Chromosome"/>
</dbReference>
<dbReference type="InterPro" id="IPR027417">
    <property type="entry name" value="P-loop_NTPase"/>
</dbReference>
<dbReference type="OrthoDB" id="9805029at2"/>
<keyword evidence="3" id="KW-0762">Sugar transport</keyword>
<dbReference type="Pfam" id="PF00005">
    <property type="entry name" value="ABC_tran"/>
    <property type="match status" value="2"/>
</dbReference>
<feature type="domain" description="ABC transporter" evidence="7">
    <location>
        <begin position="3"/>
        <end position="239"/>
    </location>
</feature>
<dbReference type="InterPro" id="IPR003439">
    <property type="entry name" value="ABC_transporter-like_ATP-bd"/>
</dbReference>
<evidence type="ECO:0000256" key="1">
    <source>
        <dbReference type="ARBA" id="ARBA00005417"/>
    </source>
</evidence>
<keyword evidence="4" id="KW-0677">Repeat</keyword>
<dbReference type="AlphaFoldDB" id="A0A4P6V2L8"/>
<dbReference type="GO" id="GO:0005524">
    <property type="term" value="F:ATP binding"/>
    <property type="evidence" value="ECO:0007669"/>
    <property type="project" value="UniProtKB-KW"/>
</dbReference>
<sequence>MQVDMRDIVVRFGPLTAVDHVSLSFASGSVHAIVGENGAGKSTVMNALFGLVPMQEGSVTLDGKAVRWKSPQHAIRAGLGMVHQHFMLQEDMTVLENVVLCNEPAGPAGFVRFGEARRALAEVAADYGIEIDLDARVATLSLGQRQIVEILKLLYLQADMLILDEPTAVLTPAETDRLFAVLRSFREAGKAIVLITHKLDEVMAMADAVSVMRAGKLVFSGPIGSTSKEQIARDIVGGALHDNPARADGAPGRAVLSVRDLVIGRGARAVGPISLDVREGEILGIAGVSGNGQAELVHALTGLRKPDAGAVRIMDRDVAGLDVAARRAAGMAYIPEDRQRVGLALPGRVSENASIGRMDEDGFRRGPFAVTEAMNRFAADLIARYRIKVAGPRARAGTMSGGNKQKLVVARELSRGTPLIIAENPTWGVDIGAIDFIHGELLKMRDAGHAILLISSELDEIMALSDRIVVMYGGRVSGQMDRADADRERIGAFMLSHGEDASAGAAAA</sequence>
<feature type="domain" description="ABC transporter" evidence="7">
    <location>
        <begin position="253"/>
        <end position="498"/>
    </location>
</feature>
<dbReference type="CDD" id="cd03215">
    <property type="entry name" value="ABC_Carb_Monos_II"/>
    <property type="match status" value="1"/>
</dbReference>
<dbReference type="SMART" id="SM00382">
    <property type="entry name" value="AAA"/>
    <property type="match status" value="1"/>
</dbReference>
<keyword evidence="2" id="KW-0813">Transport</keyword>
<evidence type="ECO:0000256" key="6">
    <source>
        <dbReference type="ARBA" id="ARBA00022840"/>
    </source>
</evidence>
<dbReference type="SUPFAM" id="SSF52540">
    <property type="entry name" value="P-loop containing nucleoside triphosphate hydrolases"/>
    <property type="match status" value="2"/>
</dbReference>